<sequence length="634" mass="67298">MTCATRYGVRRETTTSGRQRGGPVARDHDYDVLVVGSGFGGSVAALRLTEKGYRVGVLEAGRRFADHEHAASSWRLRSFLWAPALGCFGIQRVRLLRNVLVLAGAGVGGGSLVYANTLYRPLGPFFADPAWAGITDWKAELDPYYDQAERMLGSVRFPGQTPADDVMQGVAEAMGVGETFTPANVGVFFGPGGRQTPGEAVADPFFGGAGPERTGCTQCGECMTGCRHGAKNTLVKNYLHLAEAAGAVVHPLTTVTAVVPIDAPADDPADGSVDGRGSGPGDGSGDRAPAGAGFVVETRRTGRRGGRQQFTARQVVLAAGTLGTQELLHAMRDTGTLPHLSDRLGHLTRTNSEALLGVSVPHRGPIGPDGWRDRTRTAPDYSRGVAITSSFYPDASTHVEPVRYGHRSNAMGLLQTVLVDGGRARGRRWLRELARLGAHMPDLLDLRRWSERTVIALVMQARDNSLTTFTRRGLAGRRRLTSRQGTGEPNPSWIPVAHDAVRRMATAMGGRPGGSLGDPFDIPMTAHILGGCTIGATASDGVVDPYHRVHGYPGLHVVDGSTVTANLGVNPSLTITAQAERAFALWPNQGDPDPRPAPGTAYARVVPVAPRRPVVPASAPGALRLPLVEIRHAR</sequence>
<dbReference type="EMBL" id="CP035493">
    <property type="protein sequence ID" value="QAY71336.1"/>
    <property type="molecule type" value="Genomic_DNA"/>
</dbReference>
<dbReference type="PANTHER" id="PTHR47470">
    <property type="entry name" value="CHOLESTEROL OXIDASE"/>
    <property type="match status" value="1"/>
</dbReference>
<evidence type="ECO:0000256" key="4">
    <source>
        <dbReference type="ARBA" id="ARBA00022630"/>
    </source>
</evidence>
<dbReference type="OrthoDB" id="517968at2"/>
<keyword evidence="21" id="KW-1185">Reference proteome</keyword>
<keyword evidence="10" id="KW-0413">Isomerase</keyword>
<feature type="compositionally biased region" description="Gly residues" evidence="16">
    <location>
        <begin position="274"/>
        <end position="283"/>
    </location>
</feature>
<dbReference type="InterPro" id="IPR000172">
    <property type="entry name" value="GMC_OxRdtase_N"/>
</dbReference>
<evidence type="ECO:0000256" key="2">
    <source>
        <dbReference type="ARBA" id="ARBA00010790"/>
    </source>
</evidence>
<protein>
    <recommendedName>
        <fullName evidence="14">Cholesterol oxidase</fullName>
        <ecNumber evidence="13">1.1.3.6</ecNumber>
        <ecNumber evidence="11">5.3.3.1</ecNumber>
    </recommendedName>
    <alternativeName>
        <fullName evidence="15">Cholesterol isomerase</fullName>
    </alternativeName>
</protein>
<evidence type="ECO:0000256" key="15">
    <source>
        <dbReference type="ARBA" id="ARBA00049778"/>
    </source>
</evidence>
<evidence type="ECO:0000313" key="20">
    <source>
        <dbReference type="EMBL" id="QAY71336.1"/>
    </source>
</evidence>
<dbReference type="InterPro" id="IPR052542">
    <property type="entry name" value="Cholesterol_Oxidase"/>
</dbReference>
<dbReference type="InterPro" id="IPR003953">
    <property type="entry name" value="FAD-dep_OxRdtase_2_FAD-bd"/>
</dbReference>
<evidence type="ECO:0000256" key="13">
    <source>
        <dbReference type="ARBA" id="ARBA00049723"/>
    </source>
</evidence>
<keyword evidence="6" id="KW-0560">Oxidoreductase</keyword>
<comment type="cofactor">
    <cofactor evidence="1">
        <name>FAD</name>
        <dbReference type="ChEBI" id="CHEBI:57692"/>
    </cofactor>
</comment>
<keyword evidence="9" id="KW-0753">Steroid metabolism</keyword>
<feature type="region of interest" description="Disordered" evidence="16">
    <location>
        <begin position="263"/>
        <end position="293"/>
    </location>
</feature>
<dbReference type="SUPFAM" id="SSF51905">
    <property type="entry name" value="FAD/NAD(P)-binding domain"/>
    <property type="match status" value="1"/>
</dbReference>
<dbReference type="Gene3D" id="3.50.50.60">
    <property type="entry name" value="FAD/NAD(P)-binding domain"/>
    <property type="match status" value="3"/>
</dbReference>
<comment type="similarity">
    <text evidence="2">Belongs to the GMC oxidoreductase family.</text>
</comment>
<evidence type="ECO:0000256" key="3">
    <source>
        <dbReference type="ARBA" id="ARBA00022548"/>
    </source>
</evidence>
<evidence type="ECO:0000259" key="18">
    <source>
        <dbReference type="Pfam" id="PF00890"/>
    </source>
</evidence>
<evidence type="ECO:0000256" key="7">
    <source>
        <dbReference type="ARBA" id="ARBA00023098"/>
    </source>
</evidence>
<evidence type="ECO:0000256" key="12">
    <source>
        <dbReference type="ARBA" id="ARBA00049645"/>
    </source>
</evidence>
<feature type="domain" description="Glucose-methanol-choline oxidoreductase C-terminal" evidence="19">
    <location>
        <begin position="525"/>
        <end position="579"/>
    </location>
</feature>
<keyword evidence="5" id="KW-0274">FAD</keyword>
<evidence type="ECO:0000256" key="5">
    <source>
        <dbReference type="ARBA" id="ARBA00022827"/>
    </source>
</evidence>
<feature type="domain" description="FAD-dependent oxidoreductase 2 FAD-binding" evidence="18">
    <location>
        <begin position="31"/>
        <end position="74"/>
    </location>
</feature>
<evidence type="ECO:0000259" key="19">
    <source>
        <dbReference type="Pfam" id="PF05199"/>
    </source>
</evidence>
<evidence type="ECO:0000256" key="9">
    <source>
        <dbReference type="ARBA" id="ARBA00023221"/>
    </source>
</evidence>
<dbReference type="KEGG" id="xya:ET471_15930"/>
<feature type="domain" description="Glucose-methanol-choline oxidoreductase N-terminal" evidence="17">
    <location>
        <begin position="214"/>
        <end position="329"/>
    </location>
</feature>
<evidence type="ECO:0000256" key="8">
    <source>
        <dbReference type="ARBA" id="ARBA00023166"/>
    </source>
</evidence>
<evidence type="ECO:0000256" key="1">
    <source>
        <dbReference type="ARBA" id="ARBA00001974"/>
    </source>
</evidence>
<name>A0A4P6F7B8_9MICO</name>
<dbReference type="GO" id="GO:0050660">
    <property type="term" value="F:flavin adenine dinucleotide binding"/>
    <property type="evidence" value="ECO:0007669"/>
    <property type="project" value="InterPro"/>
</dbReference>
<keyword evidence="7" id="KW-0443">Lipid metabolism</keyword>
<dbReference type="PANTHER" id="PTHR47470:SF1">
    <property type="entry name" value="FAD-DEPENDENT OXIDOREDUCTASE 2 FAD BINDING DOMAIN-CONTAINING PROTEIN"/>
    <property type="match status" value="1"/>
</dbReference>
<dbReference type="InterPro" id="IPR036188">
    <property type="entry name" value="FAD/NAD-bd_sf"/>
</dbReference>
<evidence type="ECO:0000259" key="17">
    <source>
        <dbReference type="Pfam" id="PF00732"/>
    </source>
</evidence>
<keyword evidence="4" id="KW-0285">Flavoprotein</keyword>
<dbReference type="GO" id="GO:0008203">
    <property type="term" value="P:cholesterol metabolic process"/>
    <property type="evidence" value="ECO:0007669"/>
    <property type="project" value="UniProtKB-KW"/>
</dbReference>
<reference evidence="20 21" key="1">
    <citation type="submission" date="2019-01" db="EMBL/GenBank/DDBJ databases">
        <title>Genome sequencing of strain FW10M-9.</title>
        <authorList>
            <person name="Heo J."/>
            <person name="Kim S.-J."/>
            <person name="Kim J.-S."/>
            <person name="Hong S.-B."/>
            <person name="Kwon S.-W."/>
        </authorList>
    </citation>
    <scope>NUCLEOTIDE SEQUENCE [LARGE SCALE GENOMIC DNA]</scope>
    <source>
        <strain evidence="20 21">FW10M-9</strain>
    </source>
</reference>
<keyword evidence="8" id="KW-1207">Sterol metabolism</keyword>
<evidence type="ECO:0000313" key="21">
    <source>
        <dbReference type="Proteomes" id="UP000292118"/>
    </source>
</evidence>
<dbReference type="GO" id="GO:0004769">
    <property type="term" value="F:steroid Delta-isomerase activity"/>
    <property type="evidence" value="ECO:0007669"/>
    <property type="project" value="UniProtKB-EC"/>
</dbReference>
<dbReference type="Proteomes" id="UP000292118">
    <property type="component" value="Chromosome"/>
</dbReference>
<accession>A0A4P6F7B8</accession>
<dbReference type="InterPro" id="IPR007867">
    <property type="entry name" value="GMC_OxRtase_C"/>
</dbReference>
<organism evidence="20 21">
    <name type="scientific">Xylanimonas protaetiae</name>
    <dbReference type="NCBI Taxonomy" id="2509457"/>
    <lineage>
        <taxon>Bacteria</taxon>
        <taxon>Bacillati</taxon>
        <taxon>Actinomycetota</taxon>
        <taxon>Actinomycetes</taxon>
        <taxon>Micrococcales</taxon>
        <taxon>Promicromonosporaceae</taxon>
        <taxon>Xylanimonas</taxon>
    </lineage>
</organism>
<dbReference type="Pfam" id="PF00890">
    <property type="entry name" value="FAD_binding_2"/>
    <property type="match status" value="1"/>
</dbReference>
<dbReference type="EC" id="1.1.3.6" evidence="13"/>
<evidence type="ECO:0000256" key="14">
    <source>
        <dbReference type="ARBA" id="ARBA00049744"/>
    </source>
</evidence>
<evidence type="ECO:0000256" key="10">
    <source>
        <dbReference type="ARBA" id="ARBA00023235"/>
    </source>
</evidence>
<comment type="pathway">
    <text evidence="12">Steroid metabolism; cholesterol degradation.</text>
</comment>
<proteinExistence type="inferred from homology"/>
<dbReference type="Pfam" id="PF05199">
    <property type="entry name" value="GMC_oxred_C"/>
    <property type="match status" value="1"/>
</dbReference>
<dbReference type="PRINTS" id="PR00411">
    <property type="entry name" value="PNDRDTASEI"/>
</dbReference>
<evidence type="ECO:0000256" key="6">
    <source>
        <dbReference type="ARBA" id="ARBA00023002"/>
    </source>
</evidence>
<evidence type="ECO:0000256" key="16">
    <source>
        <dbReference type="SAM" id="MobiDB-lite"/>
    </source>
</evidence>
<dbReference type="Pfam" id="PF00732">
    <property type="entry name" value="GMC_oxred_N"/>
    <property type="match status" value="1"/>
</dbReference>
<evidence type="ECO:0000256" key="11">
    <source>
        <dbReference type="ARBA" id="ARBA00038856"/>
    </source>
</evidence>
<gene>
    <name evidence="20" type="ORF">ET471_15930</name>
</gene>
<dbReference type="EC" id="5.3.3.1" evidence="11"/>
<keyword evidence="3" id="KW-0153">Cholesterol metabolism</keyword>
<dbReference type="GO" id="GO:0016995">
    <property type="term" value="F:cholesterol oxidase activity"/>
    <property type="evidence" value="ECO:0007669"/>
    <property type="project" value="UniProtKB-EC"/>
</dbReference>
<dbReference type="AlphaFoldDB" id="A0A4P6F7B8"/>